<gene>
    <name evidence="9" type="ORF">OSTLU_88476</name>
</gene>
<evidence type="ECO:0008006" key="11">
    <source>
        <dbReference type="Google" id="ProtNLM"/>
    </source>
</evidence>
<dbReference type="KEGG" id="olu:OSTLU_88476"/>
<dbReference type="PANTHER" id="PTHR15239">
    <property type="entry name" value="NUCLEAR EXPORT MEDIATOR FACTOR NEMF"/>
    <property type="match status" value="1"/>
</dbReference>
<dbReference type="Gene3D" id="2.30.310.10">
    <property type="entry name" value="ibrinogen binding protein from staphylococcus aureus domain"/>
    <property type="match status" value="1"/>
</dbReference>
<feature type="compositionally biased region" description="Low complexity" evidence="6">
    <location>
        <begin position="766"/>
        <end position="777"/>
    </location>
</feature>
<evidence type="ECO:0000259" key="7">
    <source>
        <dbReference type="Pfam" id="PF05670"/>
    </source>
</evidence>
<dbReference type="InterPro" id="IPR021846">
    <property type="entry name" value="NFACT-C"/>
</dbReference>
<evidence type="ECO:0000256" key="5">
    <source>
        <dbReference type="SAM" id="Coils"/>
    </source>
</evidence>
<feature type="compositionally biased region" description="Basic and acidic residues" evidence="6">
    <location>
        <begin position="921"/>
        <end position="932"/>
    </location>
</feature>
<dbReference type="STRING" id="436017.A4S3Z7"/>
<dbReference type="GO" id="GO:0005737">
    <property type="term" value="C:cytoplasm"/>
    <property type="evidence" value="ECO:0007669"/>
    <property type="project" value="UniProtKB-SubCell"/>
</dbReference>
<proteinExistence type="inferred from homology"/>
<evidence type="ECO:0000313" key="10">
    <source>
        <dbReference type="Proteomes" id="UP000001568"/>
    </source>
</evidence>
<accession>A4S3Z7</accession>
<dbReference type="Pfam" id="PF11923">
    <property type="entry name" value="NFACT-C"/>
    <property type="match status" value="1"/>
</dbReference>
<feature type="region of interest" description="Disordered" evidence="6">
    <location>
        <begin position="695"/>
        <end position="724"/>
    </location>
</feature>
<dbReference type="GO" id="GO:1990116">
    <property type="term" value="P:ribosome-associated ubiquitin-dependent protein catabolic process"/>
    <property type="evidence" value="ECO:0007669"/>
    <property type="project" value="TreeGrafter"/>
</dbReference>
<dbReference type="EMBL" id="CP000590">
    <property type="protein sequence ID" value="ABO98301.1"/>
    <property type="molecule type" value="Genomic_DNA"/>
</dbReference>
<organism evidence="9 10">
    <name type="scientific">Ostreococcus lucimarinus (strain CCE9901)</name>
    <dbReference type="NCBI Taxonomy" id="436017"/>
    <lineage>
        <taxon>Eukaryota</taxon>
        <taxon>Viridiplantae</taxon>
        <taxon>Chlorophyta</taxon>
        <taxon>Mamiellophyceae</taxon>
        <taxon>Mamiellales</taxon>
        <taxon>Bathycoccaceae</taxon>
        <taxon>Ostreococcus</taxon>
    </lineage>
</organism>
<feature type="compositionally biased region" description="Basic and acidic residues" evidence="6">
    <location>
        <begin position="880"/>
        <end position="892"/>
    </location>
</feature>
<dbReference type="Pfam" id="PF05670">
    <property type="entry name" value="NFACT-R_1"/>
    <property type="match status" value="1"/>
</dbReference>
<dbReference type="OrthoDB" id="207084at2759"/>
<comment type="similarity">
    <text evidence="2">Belongs to the NEMF family.</text>
</comment>
<dbReference type="InterPro" id="IPR051608">
    <property type="entry name" value="RQC_Subunit_NEMF"/>
</dbReference>
<dbReference type="GeneID" id="5003965"/>
<dbReference type="HOGENOM" id="CLU_003612_1_0_1"/>
<dbReference type="GO" id="GO:0072344">
    <property type="term" value="P:rescue of stalled ribosome"/>
    <property type="evidence" value="ECO:0007669"/>
    <property type="project" value="TreeGrafter"/>
</dbReference>
<evidence type="ECO:0000313" key="9">
    <source>
        <dbReference type="EMBL" id="ABO98301.1"/>
    </source>
</evidence>
<dbReference type="RefSeq" id="XP_001420008.1">
    <property type="nucleotide sequence ID" value="XM_001419971.1"/>
</dbReference>
<sequence length="1069" mass="115361">MPKQKYTAFDVAAVVAALRRAALGCWLANAYDVDATSGNKKFLLKLNKPSGAVARDARADATTAESEKILVFIESGTRVHTTRYERGKTTAPTAFTAKLRARAKGKRLTDARQLGRDRAIDFTFGGGGENECHLIVELYSQGNVILCDGNYTVVALLRSYRDGGDVNILPNHQYPLERLKGFQLGGYTREDVVSALARGVLATEEETMGGDARRAPATLREALCRAFGYSPAIADHVALTASIEHGSNASLPLSEACVDRLTAAVRDLESWFEGVTTGDVVAVPNVCTKMDANADGTDEIEIFDDFSPFSLKQNEGRPTRKFELPKGLDPVCAFDHAVDEYFIALEAQSQILARRKAEAQALAKLEKSLKDQKSRVEQLEREREKEEQRAVLIEYNHEAVDTAIDAVNSALASGMSWPELEAMINEERRLGNPVAGMIKSLDLANNQITITLANHLDEVDEVDAASGKRKRVAVGVDLGLSAHANASMRFAAKKKHAEKFSKTVDAQSKAVAAAEAKAKAAMEKAANGSSIARARQPLWFEKFNWFITSENCLVLQAKDATQAEMLITRYMLPGDAFVHAEVPQAPVTLVKPPPGVDVRAVPAYSLVQAGAAVMCRSSAWNSRAVKSAWWTSSERVSKISPVAGDALPPGVTHVAHADKQFLPHAQLVMGFGLMFVVSEKNAEAHKNERLVRSDFNILEEEGDETFDEDDEQEDERDDANGGAEIRGEVNKLAAFLDGAVGFAGEDERSSVDDGDENDDDDGDTVAAAPSPAKPATPRMSAKERKTLKKKKGGKGGNDSDGDGDDDFIDPLAEMKKKSSSKTVPIETKKAPRGKAAKLKRAKAKYADQDEEDRALAMEFLGASGGSGGKKVTGASKKAAKAAEKFEERKQEKPTAPSAPEPAPAPFVKRREAAAAAFARKAAADDDFPAKYQDDEDDDESKASLVPDEASIEERLKLDAERLEIVNRIVSAPFKDDDIEYCLPVCAPITATNALKYRMKVTPGSQKKGKAAKLAMEILSRAPFATPRELACVKAVADVDAAVALPAGCKISLPPGAAKSMSKGGKKKRR</sequence>
<reference evidence="9 10" key="1">
    <citation type="journal article" date="2007" name="Proc. Natl. Acad. Sci. U.S.A.">
        <title>The tiny eukaryote Ostreococcus provides genomic insights into the paradox of plankton speciation.</title>
        <authorList>
            <person name="Palenik B."/>
            <person name="Grimwood J."/>
            <person name="Aerts A."/>
            <person name="Rouze P."/>
            <person name="Salamov A."/>
            <person name="Putnam N."/>
            <person name="Dupont C."/>
            <person name="Jorgensen R."/>
            <person name="Derelle E."/>
            <person name="Rombauts S."/>
            <person name="Zhou K."/>
            <person name="Otillar R."/>
            <person name="Merchant S.S."/>
            <person name="Podell S."/>
            <person name="Gaasterland T."/>
            <person name="Napoli C."/>
            <person name="Gendler K."/>
            <person name="Manuell A."/>
            <person name="Tai V."/>
            <person name="Vallon O."/>
            <person name="Piganeau G."/>
            <person name="Jancek S."/>
            <person name="Heijde M."/>
            <person name="Jabbari K."/>
            <person name="Bowler C."/>
            <person name="Lohr M."/>
            <person name="Robbens S."/>
            <person name="Werner G."/>
            <person name="Dubchak I."/>
            <person name="Pazour G.J."/>
            <person name="Ren Q."/>
            <person name="Paulsen I."/>
            <person name="Delwiche C."/>
            <person name="Schmutz J."/>
            <person name="Rokhsar D."/>
            <person name="Van de Peer Y."/>
            <person name="Moreau H."/>
            <person name="Grigoriev I.V."/>
        </authorList>
    </citation>
    <scope>NUCLEOTIDE SEQUENCE [LARGE SCALE GENOMIC DNA]</scope>
    <source>
        <strain evidence="9 10">CCE9901</strain>
    </source>
</reference>
<dbReference type="GO" id="GO:0043023">
    <property type="term" value="F:ribosomal large subunit binding"/>
    <property type="evidence" value="ECO:0007669"/>
    <property type="project" value="TreeGrafter"/>
</dbReference>
<name>A4S3Z7_OSTLU</name>
<dbReference type="GO" id="GO:1990112">
    <property type="term" value="C:RQC complex"/>
    <property type="evidence" value="ECO:0007669"/>
    <property type="project" value="TreeGrafter"/>
</dbReference>
<feature type="domain" description="NFACT protein C-terminal" evidence="8">
    <location>
        <begin position="959"/>
        <end position="1050"/>
    </location>
</feature>
<feature type="compositionally biased region" description="Acidic residues" evidence="6">
    <location>
        <begin position="752"/>
        <end position="763"/>
    </location>
</feature>
<feature type="coiled-coil region" evidence="5">
    <location>
        <begin position="355"/>
        <end position="396"/>
    </location>
</feature>
<evidence type="ECO:0000256" key="6">
    <source>
        <dbReference type="SAM" id="MobiDB-lite"/>
    </source>
</evidence>
<evidence type="ECO:0000256" key="1">
    <source>
        <dbReference type="ARBA" id="ARBA00004496"/>
    </source>
</evidence>
<evidence type="ECO:0000256" key="3">
    <source>
        <dbReference type="ARBA" id="ARBA00022490"/>
    </source>
</evidence>
<keyword evidence="4 5" id="KW-0175">Coiled coil</keyword>
<feature type="domain" description="NFACT RNA-binding" evidence="7">
    <location>
        <begin position="542"/>
        <end position="650"/>
    </location>
</feature>
<feature type="compositionally biased region" description="Acidic residues" evidence="6">
    <location>
        <begin position="697"/>
        <end position="717"/>
    </location>
</feature>
<keyword evidence="10" id="KW-1185">Reference proteome</keyword>
<evidence type="ECO:0000256" key="4">
    <source>
        <dbReference type="ARBA" id="ARBA00023054"/>
    </source>
</evidence>
<dbReference type="Gramene" id="ABO98301">
    <property type="protein sequence ID" value="ABO98301"/>
    <property type="gene ID" value="OSTLU_88476"/>
</dbReference>
<feature type="compositionally biased region" description="Acidic residues" evidence="6">
    <location>
        <begin position="799"/>
        <end position="808"/>
    </location>
</feature>
<dbReference type="eggNOG" id="KOG2030">
    <property type="taxonomic scope" value="Eukaryota"/>
</dbReference>
<dbReference type="AlphaFoldDB" id="A4S3Z7"/>
<dbReference type="InterPro" id="IPR008532">
    <property type="entry name" value="NFACT_RNA-bd"/>
</dbReference>
<protein>
    <recommendedName>
        <fullName evidence="11">NFACT RNA-binding domain-containing protein</fullName>
    </recommendedName>
</protein>
<keyword evidence="3" id="KW-0963">Cytoplasm</keyword>
<comment type="subcellular location">
    <subcellularLocation>
        <location evidence="1">Cytoplasm</location>
    </subcellularLocation>
</comment>
<evidence type="ECO:0000259" key="8">
    <source>
        <dbReference type="Pfam" id="PF11923"/>
    </source>
</evidence>
<feature type="region of interest" description="Disordered" evidence="6">
    <location>
        <begin position="743"/>
        <end position="946"/>
    </location>
</feature>
<dbReference type="Pfam" id="PF05833">
    <property type="entry name" value="NFACT_N"/>
    <property type="match status" value="1"/>
</dbReference>
<dbReference type="GO" id="GO:0000049">
    <property type="term" value="F:tRNA binding"/>
    <property type="evidence" value="ECO:0007669"/>
    <property type="project" value="TreeGrafter"/>
</dbReference>
<dbReference type="PANTHER" id="PTHR15239:SF6">
    <property type="entry name" value="RIBOSOME QUALITY CONTROL COMPLEX SUBUNIT NEMF"/>
    <property type="match status" value="1"/>
</dbReference>
<dbReference type="OMA" id="MFLEFFA"/>
<evidence type="ECO:0000256" key="2">
    <source>
        <dbReference type="ARBA" id="ARBA00008318"/>
    </source>
</evidence>
<dbReference type="Proteomes" id="UP000001568">
    <property type="component" value="Chromosome 10"/>
</dbReference>
<feature type="compositionally biased region" description="Basic residues" evidence="6">
    <location>
        <begin position="830"/>
        <end position="843"/>
    </location>
</feature>